<evidence type="ECO:0000313" key="2">
    <source>
        <dbReference type="EMBL" id="KXB68256.1"/>
    </source>
</evidence>
<sequence length="64" mass="7383">MMTEKDVRQEKAESRREQENQHEKTSPASDIYGNIEGKDPETGVEIPTDEAVEKSMEWMNENAK</sequence>
<gene>
    <name evidence="2" type="ORF">HMPREF1863_00277</name>
</gene>
<dbReference type="PATRIC" id="fig|755172.3.peg.266"/>
<feature type="region of interest" description="Disordered" evidence="1">
    <location>
        <begin position="1"/>
        <end position="64"/>
    </location>
</feature>
<reference evidence="3" key="1">
    <citation type="submission" date="2016-01" db="EMBL/GenBank/DDBJ databases">
        <authorList>
            <person name="Mitreva M."/>
            <person name="Pepin K.H."/>
            <person name="Mihindukulasuriya K.A."/>
            <person name="Fulton R."/>
            <person name="Fronick C."/>
            <person name="O'Laughlin M."/>
            <person name="Miner T."/>
            <person name="Herter B."/>
            <person name="Rosa B.A."/>
            <person name="Cordes M."/>
            <person name="Tomlinson C."/>
            <person name="Wollam A."/>
            <person name="Palsikar V.B."/>
            <person name="Mardis E.R."/>
            <person name="Wilson R.K."/>
        </authorList>
    </citation>
    <scope>NUCLEOTIDE SEQUENCE [LARGE SCALE GENOMIC DNA]</scope>
    <source>
        <strain evidence="3">DNF00729</strain>
    </source>
</reference>
<feature type="compositionally biased region" description="Basic and acidic residues" evidence="1">
    <location>
        <begin position="1"/>
        <end position="25"/>
    </location>
</feature>
<comment type="caution">
    <text evidence="2">The sequence shown here is derived from an EMBL/GenBank/DDBJ whole genome shotgun (WGS) entry which is preliminary data.</text>
</comment>
<keyword evidence="3" id="KW-1185">Reference proteome</keyword>
<protein>
    <submittedName>
        <fullName evidence="2">Uncharacterized protein</fullName>
    </submittedName>
</protein>
<name>A0A134AKJ9_9FIRM</name>
<dbReference type="RefSeq" id="WP_068366577.1">
    <property type="nucleotide sequence ID" value="NZ_KQ960157.1"/>
</dbReference>
<proteinExistence type="predicted"/>
<dbReference type="Pfam" id="PF12655">
    <property type="entry name" value="CDIF630_02480-like"/>
    <property type="match status" value="1"/>
</dbReference>
<dbReference type="AlphaFoldDB" id="A0A134AKJ9"/>
<dbReference type="STRING" id="755172.HMPREF1863_00277"/>
<evidence type="ECO:0000313" key="3">
    <source>
        <dbReference type="Proteomes" id="UP000070442"/>
    </source>
</evidence>
<organism evidence="2 3">
    <name type="scientific">Aedoeadaptatus coxii</name>
    <dbReference type="NCBI Taxonomy" id="755172"/>
    <lineage>
        <taxon>Bacteria</taxon>
        <taxon>Bacillati</taxon>
        <taxon>Bacillota</taxon>
        <taxon>Tissierellia</taxon>
        <taxon>Tissierellales</taxon>
        <taxon>Peptoniphilaceae</taxon>
        <taxon>Aedoeadaptatus</taxon>
    </lineage>
</organism>
<evidence type="ECO:0000256" key="1">
    <source>
        <dbReference type="SAM" id="MobiDB-lite"/>
    </source>
</evidence>
<dbReference type="OrthoDB" id="1707997at2"/>
<accession>A0A134AKJ9</accession>
<dbReference type="EMBL" id="LSDG01000005">
    <property type="protein sequence ID" value="KXB68256.1"/>
    <property type="molecule type" value="Genomic_DNA"/>
</dbReference>
<dbReference type="InterPro" id="IPR024209">
    <property type="entry name" value="CDIF630_02480-like"/>
</dbReference>
<dbReference type="Proteomes" id="UP000070442">
    <property type="component" value="Unassembled WGS sequence"/>
</dbReference>